<organism evidence="1 2">
    <name type="scientific">Lactarius akahatsu</name>
    <dbReference type="NCBI Taxonomy" id="416441"/>
    <lineage>
        <taxon>Eukaryota</taxon>
        <taxon>Fungi</taxon>
        <taxon>Dikarya</taxon>
        <taxon>Basidiomycota</taxon>
        <taxon>Agaricomycotina</taxon>
        <taxon>Agaricomycetes</taxon>
        <taxon>Russulales</taxon>
        <taxon>Russulaceae</taxon>
        <taxon>Lactarius</taxon>
    </lineage>
</organism>
<dbReference type="EMBL" id="JAKELL010000001">
    <property type="protein sequence ID" value="KAH9001075.1"/>
    <property type="molecule type" value="Genomic_DNA"/>
</dbReference>
<sequence>MSRVNSSNKRMRKLQVVFATPSRDNLGAPLIPHALPALFVKCLWPPGCPDKQLYGHLNHLHLMDELVVLAVEVAAELPIEFLNPRDAAAAVAQQSFKLKAASNATYQVSAPTLSLSIGERGARASVGSLGKVMEYDSSLTQEMSIELKSSCLQSPDFSGLATATTSANGTTMTAAATAMARQCDNAAPSCIHSQLRPQ</sequence>
<name>A0AAD4QCV3_9AGAM</name>
<dbReference type="Proteomes" id="UP001201163">
    <property type="component" value="Unassembled WGS sequence"/>
</dbReference>
<comment type="caution">
    <text evidence="1">The sequence shown here is derived from an EMBL/GenBank/DDBJ whole genome shotgun (WGS) entry which is preliminary data.</text>
</comment>
<reference evidence="1" key="1">
    <citation type="submission" date="2022-01" db="EMBL/GenBank/DDBJ databases">
        <title>Comparative genomics reveals a dynamic genome evolution in the ectomycorrhizal milk-cap (Lactarius) mushrooms.</title>
        <authorList>
            <consortium name="DOE Joint Genome Institute"/>
            <person name="Lebreton A."/>
            <person name="Tang N."/>
            <person name="Kuo A."/>
            <person name="LaButti K."/>
            <person name="Drula E."/>
            <person name="Barry K."/>
            <person name="Clum A."/>
            <person name="Lipzen A."/>
            <person name="Mousain D."/>
            <person name="Ng V."/>
            <person name="Wang R."/>
            <person name="Wang X."/>
            <person name="Dai Y."/>
            <person name="Henrissat B."/>
            <person name="Grigoriev I.V."/>
            <person name="Guerin-Laguette A."/>
            <person name="Yu F."/>
            <person name="Martin F.M."/>
        </authorList>
    </citation>
    <scope>NUCLEOTIDE SEQUENCE</scope>
    <source>
        <strain evidence="1">QP</strain>
    </source>
</reference>
<evidence type="ECO:0000313" key="1">
    <source>
        <dbReference type="EMBL" id="KAH9001075.1"/>
    </source>
</evidence>
<evidence type="ECO:0000313" key="2">
    <source>
        <dbReference type="Proteomes" id="UP001201163"/>
    </source>
</evidence>
<protein>
    <submittedName>
        <fullName evidence="1">Uncharacterized protein</fullName>
    </submittedName>
</protein>
<dbReference type="AlphaFoldDB" id="A0AAD4QCV3"/>
<accession>A0AAD4QCV3</accession>
<keyword evidence="2" id="KW-1185">Reference proteome</keyword>
<gene>
    <name evidence="1" type="ORF">EDB92DRAFT_1938837</name>
</gene>
<proteinExistence type="predicted"/>